<name>M2WP03_9PSEU</name>
<dbReference type="EMBL" id="AOHO01000085">
    <property type="protein sequence ID" value="EME50466.1"/>
    <property type="molecule type" value="Genomic_DNA"/>
</dbReference>
<evidence type="ECO:0000313" key="2">
    <source>
        <dbReference type="EMBL" id="EME50466.1"/>
    </source>
</evidence>
<accession>M2WP03</accession>
<proteinExistence type="predicted"/>
<protein>
    <recommendedName>
        <fullName evidence="1">Outer membrane channel protein CpnT-like N-terminal domain-containing protein</fullName>
    </recommendedName>
</protein>
<organism evidence="2 3">
    <name type="scientific">Amycolatopsis decaplanina DSM 44594</name>
    <dbReference type="NCBI Taxonomy" id="1284240"/>
    <lineage>
        <taxon>Bacteria</taxon>
        <taxon>Bacillati</taxon>
        <taxon>Actinomycetota</taxon>
        <taxon>Actinomycetes</taxon>
        <taxon>Pseudonocardiales</taxon>
        <taxon>Pseudonocardiaceae</taxon>
        <taxon>Amycolatopsis</taxon>
    </lineage>
</organism>
<dbReference type="InterPro" id="IPR057746">
    <property type="entry name" value="CpnT-like_N"/>
</dbReference>
<comment type="caution">
    <text evidence="2">The sequence shown here is derived from an EMBL/GenBank/DDBJ whole genome shotgun (WGS) entry which is preliminary data.</text>
</comment>
<gene>
    <name evidence="2" type="ORF">H074_38433</name>
</gene>
<keyword evidence="3" id="KW-1185">Reference proteome</keyword>
<dbReference type="AlphaFoldDB" id="M2WP03"/>
<evidence type="ECO:0000259" key="1">
    <source>
        <dbReference type="Pfam" id="PF25547"/>
    </source>
</evidence>
<dbReference type="Pfam" id="PF25547">
    <property type="entry name" value="WXG100_2"/>
    <property type="match status" value="1"/>
</dbReference>
<evidence type="ECO:0000313" key="3">
    <source>
        <dbReference type="Proteomes" id="UP000054226"/>
    </source>
</evidence>
<reference evidence="2 3" key="1">
    <citation type="journal article" date="2013" name="Genome Announc.">
        <title>Draft Genome Sequence of Amycolatopsis decaplanina Strain DSM 44594T.</title>
        <authorList>
            <person name="Kaur N."/>
            <person name="Kumar S."/>
            <person name="Bala M."/>
            <person name="Raghava G.P."/>
            <person name="Mayilraj S."/>
        </authorList>
    </citation>
    <scope>NUCLEOTIDE SEQUENCE [LARGE SCALE GENOMIC DNA]</scope>
    <source>
        <strain evidence="2 3">DSM 44594</strain>
    </source>
</reference>
<sequence length="344" mass="35842">MIGEPASILWSAVKALYDSWPPDNEDNATLLSQRLRDLARNADDSGNRLHGNANAVRDAWLDEAGGVFADKIDANGADWSHCGADAARLAGIAERYAAELTRVKQTIIRVITQNEVRYDELRRHSPALAVQFAAAIAAYLRDLVGGEALASESGPGLMDRIKQAAGDAFDSAWTLTFGAGTAGPAIGASGSVLGFSVGYNVALVRDQEGNFWIVNGSSLSLTTPGLGGSAGIGVTAGFDGDNNPIRNGKDLGGESHHGGVTAAGPVGGQVSYDHDTSNGNWSSTTLAGIGTRGVDPEFGRSWNSAKPLTTANALHEGMILGYLASNNPAVFISDTLRDSYKKGN</sequence>
<dbReference type="RefSeq" id="WP_007035456.1">
    <property type="nucleotide sequence ID" value="NZ_AOHO01000085.1"/>
</dbReference>
<feature type="domain" description="Outer membrane channel protein CpnT-like N-terminal" evidence="1">
    <location>
        <begin position="1"/>
        <end position="137"/>
    </location>
</feature>
<dbReference type="Proteomes" id="UP000054226">
    <property type="component" value="Unassembled WGS sequence"/>
</dbReference>
<dbReference type="OrthoDB" id="3671472at2"/>
<dbReference type="PATRIC" id="fig|1284240.4.peg.7836"/>